<dbReference type="EMBL" id="CAJPEV010001357">
    <property type="protein sequence ID" value="CAG0892221.1"/>
    <property type="molecule type" value="Genomic_DNA"/>
</dbReference>
<proteinExistence type="predicted"/>
<gene>
    <name evidence="1" type="ORF">DSTB1V02_LOCUS6988</name>
</gene>
<dbReference type="AlphaFoldDB" id="A0A7R8XGY9"/>
<evidence type="ECO:0008006" key="3">
    <source>
        <dbReference type="Google" id="ProtNLM"/>
    </source>
</evidence>
<dbReference type="Proteomes" id="UP000677054">
    <property type="component" value="Unassembled WGS sequence"/>
</dbReference>
<evidence type="ECO:0000313" key="1">
    <source>
        <dbReference type="EMBL" id="CAD7247154.1"/>
    </source>
</evidence>
<name>A0A7R8XGY9_9CRUS</name>
<reference evidence="1" key="1">
    <citation type="submission" date="2020-11" db="EMBL/GenBank/DDBJ databases">
        <authorList>
            <person name="Tran Van P."/>
        </authorList>
    </citation>
    <scope>NUCLEOTIDE SEQUENCE</scope>
</reference>
<dbReference type="EMBL" id="LR900874">
    <property type="protein sequence ID" value="CAD7247154.1"/>
    <property type="molecule type" value="Genomic_DNA"/>
</dbReference>
<evidence type="ECO:0000313" key="2">
    <source>
        <dbReference type="Proteomes" id="UP000677054"/>
    </source>
</evidence>
<dbReference type="OrthoDB" id="10052789at2759"/>
<keyword evidence="2" id="KW-1185">Reference proteome</keyword>
<accession>A0A7R8XGY9</accession>
<protein>
    <recommendedName>
        <fullName evidence="3">Transposase</fullName>
    </recommendedName>
</protein>
<sequence>MEDIKDHPCSELSIRTILFIAGHVTRRSDSQEWLASMLSSKREETLVEWRNFIRELLYRKLESAPPMGGPGQIVEIDESCFRGRRKNNKGWLMAGNNSPPRSSELR</sequence>
<organism evidence="1">
    <name type="scientific">Darwinula stevensoni</name>
    <dbReference type="NCBI Taxonomy" id="69355"/>
    <lineage>
        <taxon>Eukaryota</taxon>
        <taxon>Metazoa</taxon>
        <taxon>Ecdysozoa</taxon>
        <taxon>Arthropoda</taxon>
        <taxon>Crustacea</taxon>
        <taxon>Oligostraca</taxon>
        <taxon>Ostracoda</taxon>
        <taxon>Podocopa</taxon>
        <taxon>Podocopida</taxon>
        <taxon>Darwinulocopina</taxon>
        <taxon>Darwinuloidea</taxon>
        <taxon>Darwinulidae</taxon>
        <taxon>Darwinula</taxon>
    </lineage>
</organism>